<evidence type="ECO:0000256" key="7">
    <source>
        <dbReference type="ARBA" id="ARBA00022723"/>
    </source>
</evidence>
<dbReference type="ExpressionAtlas" id="A5C8S9">
    <property type="expression patterns" value="baseline and differential"/>
</dbReference>
<evidence type="ECO:0000256" key="2">
    <source>
        <dbReference type="ARBA" id="ARBA00004965"/>
    </source>
</evidence>
<protein>
    <recommendedName>
        <fullName evidence="4">glutathione synthase</fullName>
        <ecNumber evidence="4">6.3.2.3</ecNumber>
    </recommendedName>
</protein>
<keyword evidence="5" id="KW-0436">Ligase</keyword>
<dbReference type="SUPFAM" id="SSF52440">
    <property type="entry name" value="PreATP-grasp domain"/>
    <property type="match status" value="1"/>
</dbReference>
<comment type="cofactor">
    <cofactor evidence="1">
        <name>Mg(2+)</name>
        <dbReference type="ChEBI" id="CHEBI:18420"/>
    </cofactor>
</comment>
<dbReference type="Gene3D" id="1.10.1080.10">
    <property type="entry name" value="Glutathione Synthetase, Chain A, domain 3"/>
    <property type="match status" value="1"/>
</dbReference>
<dbReference type="InterPro" id="IPR014709">
    <property type="entry name" value="Glutathione_synthase_C_euk"/>
</dbReference>
<keyword evidence="10" id="KW-0460">Magnesium</keyword>
<dbReference type="PANTHER" id="PTHR11130">
    <property type="entry name" value="GLUTATHIONE SYNTHETASE"/>
    <property type="match status" value="1"/>
</dbReference>
<dbReference type="AlphaFoldDB" id="A5C8S9"/>
<evidence type="ECO:0000313" key="12">
    <source>
        <dbReference type="EMBL" id="CAN81939.1"/>
    </source>
</evidence>
<evidence type="ECO:0000259" key="11">
    <source>
        <dbReference type="Pfam" id="PF03199"/>
    </source>
</evidence>
<dbReference type="UniPathway" id="UPA00142">
    <property type="reaction ID" value="UER00210"/>
</dbReference>
<evidence type="ECO:0000256" key="5">
    <source>
        <dbReference type="ARBA" id="ARBA00022598"/>
    </source>
</evidence>
<dbReference type="InterPro" id="IPR005615">
    <property type="entry name" value="Glutathione_synthase"/>
</dbReference>
<dbReference type="SUPFAM" id="SSF56059">
    <property type="entry name" value="Glutathione synthetase ATP-binding domain-like"/>
    <property type="match status" value="1"/>
</dbReference>
<comment type="similarity">
    <text evidence="3">Belongs to the eukaryotic GSH synthase family.</text>
</comment>
<keyword evidence="9" id="KW-0067">ATP-binding</keyword>
<keyword evidence="6" id="KW-0317">Glutathione biosynthesis</keyword>
<evidence type="ECO:0000256" key="8">
    <source>
        <dbReference type="ARBA" id="ARBA00022741"/>
    </source>
</evidence>
<evidence type="ECO:0000256" key="1">
    <source>
        <dbReference type="ARBA" id="ARBA00001946"/>
    </source>
</evidence>
<evidence type="ECO:0000256" key="4">
    <source>
        <dbReference type="ARBA" id="ARBA00012214"/>
    </source>
</evidence>
<gene>
    <name evidence="12" type="ORF">VITISV_007357</name>
</gene>
<dbReference type="EMBL" id="AM486280">
    <property type="protein sequence ID" value="CAN81939.1"/>
    <property type="molecule type" value="Genomic_DNA"/>
</dbReference>
<dbReference type="InterPro" id="IPR037013">
    <property type="entry name" value="GSH-S_sub-bd_sf"/>
</dbReference>
<dbReference type="InterPro" id="IPR004887">
    <property type="entry name" value="GSH_synth_subst-bd"/>
</dbReference>
<keyword evidence="7" id="KW-0479">Metal-binding</keyword>
<evidence type="ECO:0000256" key="10">
    <source>
        <dbReference type="ARBA" id="ARBA00022842"/>
    </source>
</evidence>
<name>A5C8S9_VITVI</name>
<evidence type="ECO:0000256" key="9">
    <source>
        <dbReference type="ARBA" id="ARBA00022840"/>
    </source>
</evidence>
<accession>A5C8S9</accession>
<dbReference type="Pfam" id="PF03917">
    <property type="entry name" value="GSH_synth_ATP"/>
    <property type="match status" value="1"/>
</dbReference>
<proteinExistence type="inferred from homology"/>
<dbReference type="Pfam" id="PF03199">
    <property type="entry name" value="GSH_synthase"/>
    <property type="match status" value="1"/>
</dbReference>
<organism evidence="12">
    <name type="scientific">Vitis vinifera</name>
    <name type="common">Grape</name>
    <dbReference type="NCBI Taxonomy" id="29760"/>
    <lineage>
        <taxon>Eukaryota</taxon>
        <taxon>Viridiplantae</taxon>
        <taxon>Streptophyta</taxon>
        <taxon>Embryophyta</taxon>
        <taxon>Tracheophyta</taxon>
        <taxon>Spermatophyta</taxon>
        <taxon>Magnoliopsida</taxon>
        <taxon>eudicotyledons</taxon>
        <taxon>Gunneridae</taxon>
        <taxon>Pentapetalae</taxon>
        <taxon>rosids</taxon>
        <taxon>Vitales</taxon>
        <taxon>Vitaceae</taxon>
        <taxon>Viteae</taxon>
        <taxon>Vitis</taxon>
    </lineage>
</organism>
<dbReference type="GO" id="GO:0005524">
    <property type="term" value="F:ATP binding"/>
    <property type="evidence" value="ECO:0007669"/>
    <property type="project" value="UniProtKB-KW"/>
</dbReference>
<dbReference type="Gene3D" id="3.40.50.1760">
    <property type="entry name" value="Glutathione synthase, substrate-binding domain superfamily, eukaryotic"/>
    <property type="match status" value="1"/>
</dbReference>
<dbReference type="EC" id="6.3.2.3" evidence="4"/>
<reference evidence="12" key="1">
    <citation type="journal article" date="2007" name="PLoS ONE">
        <title>The first genome sequence of an elite grapevine cultivar (Pinot noir Vitis vinifera L.): coping with a highly heterozygous genome.</title>
        <authorList>
            <person name="Velasco R."/>
            <person name="Zharkikh A."/>
            <person name="Troggio M."/>
            <person name="Cartwright D.A."/>
            <person name="Cestaro A."/>
            <person name="Pruss D."/>
            <person name="Pindo M."/>
            <person name="FitzGerald L.M."/>
            <person name="Vezzulli S."/>
            <person name="Reid J."/>
            <person name="Malacarne G."/>
            <person name="Iliev D."/>
            <person name="Coppola G."/>
            <person name="Wardell B."/>
            <person name="Micheletti D."/>
            <person name="Macalma T."/>
            <person name="Facci M."/>
            <person name="Mitchell J.T."/>
            <person name="Perazzolli M."/>
            <person name="Eldredge G."/>
            <person name="Gatto P."/>
            <person name="Oyzerski R."/>
            <person name="Moretto M."/>
            <person name="Gutin N."/>
            <person name="Stefanini M."/>
            <person name="Chen Y."/>
            <person name="Segala C."/>
            <person name="Davenport C."/>
            <person name="Dematte L."/>
            <person name="Mraz A."/>
            <person name="Battilana J."/>
            <person name="Stormo K."/>
            <person name="Costa F."/>
            <person name="Tao Q."/>
            <person name="Si-Ammour A."/>
            <person name="Harkins T."/>
            <person name="Lackey A."/>
            <person name="Perbost C."/>
            <person name="Taillon B."/>
            <person name="Stella A."/>
            <person name="Solovyev V."/>
            <person name="Fawcett J.A."/>
            <person name="Sterck L."/>
            <person name="Vandepoele K."/>
            <person name="Grando S.M."/>
            <person name="Toppo S."/>
            <person name="Moser C."/>
            <person name="Lanchbury J."/>
            <person name="Bogden R."/>
            <person name="Skolnick M."/>
            <person name="Sgaramella V."/>
            <person name="Bhatnagar S.K."/>
            <person name="Fontana P."/>
            <person name="Gutin A."/>
            <person name="Van de Peer Y."/>
            <person name="Salamini F."/>
            <person name="Viola R."/>
        </authorList>
    </citation>
    <scope>NUCLEOTIDE SEQUENCE</scope>
</reference>
<dbReference type="InterPro" id="IPR016185">
    <property type="entry name" value="PreATP-grasp_dom_sf"/>
</dbReference>
<feature type="domain" description="Glutathione synthase substrate-binding" evidence="11">
    <location>
        <begin position="121"/>
        <end position="172"/>
    </location>
</feature>
<comment type="pathway">
    <text evidence="2">Sulfur metabolism; glutathione biosynthesis; glutathione from L-cysteine and L-glutamate: step 2/2.</text>
</comment>
<dbReference type="GO" id="GO:0004363">
    <property type="term" value="F:glutathione synthase activity"/>
    <property type="evidence" value="ECO:0007669"/>
    <property type="project" value="UniProtKB-EC"/>
</dbReference>
<keyword evidence="8" id="KW-0547">Nucleotide-binding</keyword>
<dbReference type="GO" id="GO:0046872">
    <property type="term" value="F:metal ion binding"/>
    <property type="evidence" value="ECO:0007669"/>
    <property type="project" value="UniProtKB-KW"/>
</dbReference>
<evidence type="ECO:0000256" key="6">
    <source>
        <dbReference type="ARBA" id="ARBA00022684"/>
    </source>
</evidence>
<sequence length="441" mass="49460">MVYRGLPKTRAGLGVERKSLEVARKAGSDDTSADGGSLDGFRRGWRWKRVAGKCPTRPHAPAREIQAAGEEMRVAGVWLGFFLQSLLNHYGKHLGLDSKRIPGNSAVTQFAEALAQAWKEYNNPRGGQPVAVIYFRAGYAPTDYPSESEWRARLLMEQSSAVKCPSISYHLAGTKKIQQELAKPNVLERFLENKDDIGKLRKCFAGLWSLDDSNIIKEAIERPEVFVMKPQREGGGIIIDKLIVVVVVSITVVVLLTMSNCPSPGNNIYGDDVRETLLRLQKEGTEEDAALHPYAKDFPECISHISDAGRHLLQRPCHIRTWDIWGLLKLKKIGRVPLIPQEFMKWVEVKEASLWCLPHEMKREANPAYIKKKDNENTTRPSYHLNINERTDGGASLTCHANVKARQQAKNSPLMLGQEMTSSAGKFSTNKMTARPWVHID</sequence>
<evidence type="ECO:0000256" key="3">
    <source>
        <dbReference type="ARBA" id="ARBA00010385"/>
    </source>
</evidence>
<dbReference type="InterPro" id="IPR014042">
    <property type="entry name" value="Glutathione_synthase_a-hlx"/>
</dbReference>
<dbReference type="PANTHER" id="PTHR11130:SF0">
    <property type="entry name" value="GLUTATHIONE SYNTHETASE"/>
    <property type="match status" value="1"/>
</dbReference>
<dbReference type="Gene3D" id="3.30.1490.50">
    <property type="match status" value="1"/>
</dbReference>